<proteinExistence type="predicted"/>
<dbReference type="EMBL" id="JAYJJU010000008">
    <property type="protein sequence ID" value="MEB3031988.1"/>
    <property type="molecule type" value="Genomic_DNA"/>
</dbReference>
<sequence length="322" mass="34223">MRLNAGATLVTLAILTVVGAAYMAFGVLDLAPTRQATRLTLMLDSSGGLLPTSHVTMRGIKVGRVTGIQTAPRGLAVSIELDRDHPVPADSPIRVENLSVAGEQYIDFRPMTIKPPYFTDGAVIPADQVAPRVTVSDLLAQVNALFSAIHPADVQTVVTNAYQAVAGNDDALDSLATSAGLAAKLVQDDKQLLAALFGDLSTLTTGMGELNVGKVFSETGTLLPGAVPAFLRLIHEFDELTHVGQHVFGPGDSAGTLVAKLDEYLEIMSVPLGTFAEVLQPATAPLRDIRIDAGHWLDFWESTFNDTGGVRIQLNVPDWHQP</sequence>
<dbReference type="PANTHER" id="PTHR33371">
    <property type="entry name" value="INTERMEMBRANE PHOSPHOLIPID TRANSPORT SYSTEM BINDING PROTEIN MLAD-RELATED"/>
    <property type="match status" value="1"/>
</dbReference>
<dbReference type="InterPro" id="IPR003399">
    <property type="entry name" value="Mce/MlaD"/>
</dbReference>
<evidence type="ECO:0000313" key="2">
    <source>
        <dbReference type="EMBL" id="MEB3031988.1"/>
    </source>
</evidence>
<name>A0ABU5XW33_9MYCO</name>
<evidence type="ECO:0000259" key="1">
    <source>
        <dbReference type="Pfam" id="PF02470"/>
    </source>
</evidence>
<dbReference type="PANTHER" id="PTHR33371:SF16">
    <property type="entry name" value="MCE-FAMILY PROTEIN MCE3F"/>
    <property type="match status" value="1"/>
</dbReference>
<evidence type="ECO:0000313" key="3">
    <source>
        <dbReference type="Proteomes" id="UP001298593"/>
    </source>
</evidence>
<comment type="caution">
    <text evidence="2">The sequence shown here is derived from an EMBL/GenBank/DDBJ whole genome shotgun (WGS) entry which is preliminary data.</text>
</comment>
<dbReference type="RefSeq" id="WP_224975318.1">
    <property type="nucleotide sequence ID" value="NZ_JAYJJU010000008.1"/>
</dbReference>
<reference evidence="2 3" key="1">
    <citation type="submission" date="2023-12" db="EMBL/GenBank/DDBJ databases">
        <title>Description of new species of Mycobacterium terrae complex isolated from sewage at the Sao Paulo Zoological Park Foundation in Brazil.</title>
        <authorList>
            <person name="Romagnoli C.L."/>
            <person name="Conceicao E.C."/>
            <person name="Machado E."/>
            <person name="Barreto L.B.P.F."/>
            <person name="Sharma A."/>
            <person name="Silva N.M."/>
            <person name="Marques L.E."/>
            <person name="Juliana M.A."/>
            <person name="Lourenco M.C.S."/>
            <person name="Digiampietri L.A."/>
            <person name="Suffys P.N."/>
            <person name="Viana-Niero C."/>
        </authorList>
    </citation>
    <scope>NUCLEOTIDE SEQUENCE [LARGE SCALE GENOMIC DNA]</scope>
    <source>
        <strain evidence="2 3">MYC340</strain>
    </source>
</reference>
<dbReference type="Pfam" id="PF02470">
    <property type="entry name" value="MlaD"/>
    <property type="match status" value="1"/>
</dbReference>
<dbReference type="InterPro" id="IPR052336">
    <property type="entry name" value="MlaD_Phospholipid_Transporter"/>
</dbReference>
<organism evidence="2 3">
    <name type="scientific">[Mycobacterium] nativiensis</name>
    <dbReference type="NCBI Taxonomy" id="2855503"/>
    <lineage>
        <taxon>Bacteria</taxon>
        <taxon>Bacillati</taxon>
        <taxon>Actinomycetota</taxon>
        <taxon>Actinomycetes</taxon>
        <taxon>Mycobacteriales</taxon>
        <taxon>Mycobacteriaceae</taxon>
        <taxon>Mycolicibacter</taxon>
    </lineage>
</organism>
<dbReference type="Proteomes" id="UP001298593">
    <property type="component" value="Unassembled WGS sequence"/>
</dbReference>
<keyword evidence="3" id="KW-1185">Reference proteome</keyword>
<feature type="domain" description="Mce/MlaD" evidence="1">
    <location>
        <begin position="37"/>
        <end position="110"/>
    </location>
</feature>
<accession>A0ABU5XW33</accession>
<gene>
    <name evidence="2" type="ORF">KV113_10515</name>
</gene>
<protein>
    <submittedName>
        <fullName evidence="2">MlaD family protein</fullName>
    </submittedName>
</protein>